<evidence type="ECO:0000256" key="6">
    <source>
        <dbReference type="ARBA" id="ARBA00022833"/>
    </source>
</evidence>
<dbReference type="Pfam" id="PF00383">
    <property type="entry name" value="dCMP_cyt_deam_1"/>
    <property type="match status" value="1"/>
</dbReference>
<evidence type="ECO:0000313" key="10">
    <source>
        <dbReference type="EMBL" id="GAL84660.1"/>
    </source>
</evidence>
<protein>
    <recommendedName>
        <fullName evidence="8">tRNA-specific adenosine deaminase</fullName>
        <ecNumber evidence="8">3.5.4.33</ecNumber>
    </recommendedName>
</protein>
<sequence length="149" mass="16631">MELSVYSDAHFMKEAYKEALLAFEDNEVPVGAVVVCKNKIIARAHNQTERLSDVTAHAEMIAITSAQNFLGSKYLNECELYVTLEPCVMCAGALYWSQMKKVIIGASDPKQGFLKTGINLLHPKTELVKGIMEKECSGLLVEFFNKLRN</sequence>
<feature type="active site" description="Proton donor" evidence="8">
    <location>
        <position position="59"/>
    </location>
</feature>
<dbReference type="GO" id="GO:0002100">
    <property type="term" value="P:tRNA wobble adenosine to inosine editing"/>
    <property type="evidence" value="ECO:0007669"/>
    <property type="project" value="UniProtKB-UniRule"/>
</dbReference>
<dbReference type="PROSITE" id="PS00903">
    <property type="entry name" value="CYT_DCMP_DEAMINASES_1"/>
    <property type="match status" value="1"/>
</dbReference>
<evidence type="ECO:0000256" key="2">
    <source>
        <dbReference type="ARBA" id="ARBA00011738"/>
    </source>
</evidence>
<comment type="caution">
    <text evidence="10">The sequence shown here is derived from an EMBL/GenBank/DDBJ whole genome shotgun (WGS) entry which is preliminary data.</text>
</comment>
<name>A0A098LCF6_9BACT</name>
<comment type="cofactor">
    <cofactor evidence="8">
        <name>Zn(2+)</name>
        <dbReference type="ChEBI" id="CHEBI:29105"/>
    </cofactor>
    <text evidence="8">Binds 1 zinc ion per subunit.</text>
</comment>
<evidence type="ECO:0000256" key="7">
    <source>
        <dbReference type="ARBA" id="ARBA00048045"/>
    </source>
</evidence>
<dbReference type="InterPro" id="IPR016193">
    <property type="entry name" value="Cytidine_deaminase-like"/>
</dbReference>
<dbReference type="CDD" id="cd01285">
    <property type="entry name" value="nucleoside_deaminase"/>
    <property type="match status" value="1"/>
</dbReference>
<comment type="similarity">
    <text evidence="1">Belongs to the cytidine and deoxycytidylate deaminase family. ADAT2 subfamily.</text>
</comment>
<accession>A0A098LCF6</accession>
<comment type="function">
    <text evidence="8">Catalyzes the deamination of adenosine to inosine at the wobble position 34 of tRNA(Arg2).</text>
</comment>
<dbReference type="EC" id="3.5.4.33" evidence="8"/>
<keyword evidence="3 8" id="KW-0819">tRNA processing</keyword>
<evidence type="ECO:0000256" key="3">
    <source>
        <dbReference type="ARBA" id="ARBA00022694"/>
    </source>
</evidence>
<dbReference type="SUPFAM" id="SSF53927">
    <property type="entry name" value="Cytidine deaminase-like"/>
    <property type="match status" value="1"/>
</dbReference>
<keyword evidence="6 8" id="KW-0862">Zinc</keyword>
<feature type="binding site" evidence="8">
    <location>
        <position position="90"/>
    </location>
    <ligand>
        <name>Zn(2+)</name>
        <dbReference type="ChEBI" id="CHEBI:29105"/>
        <note>catalytic</note>
    </ligand>
</feature>
<keyword evidence="11" id="KW-1185">Reference proteome</keyword>
<evidence type="ECO:0000313" key="11">
    <source>
        <dbReference type="Proteomes" id="UP000030185"/>
    </source>
</evidence>
<dbReference type="GO" id="GO:0008270">
    <property type="term" value="F:zinc ion binding"/>
    <property type="evidence" value="ECO:0007669"/>
    <property type="project" value="UniProtKB-UniRule"/>
</dbReference>
<dbReference type="Gene3D" id="3.40.140.10">
    <property type="entry name" value="Cytidine Deaminase, domain 2"/>
    <property type="match status" value="1"/>
</dbReference>
<dbReference type="PANTHER" id="PTHR11079:SF202">
    <property type="entry name" value="TRNA-SPECIFIC ADENOSINE DEAMINASE"/>
    <property type="match status" value="1"/>
</dbReference>
<reference evidence="10 11" key="1">
    <citation type="submission" date="2014-09" db="EMBL/GenBank/DDBJ databases">
        <title>Sporocytophaga myxococcoides PG-01 genome sequencing.</title>
        <authorList>
            <person name="Liu L."/>
            <person name="Gao P.J."/>
            <person name="Chen G.J."/>
            <person name="Wang L.S."/>
        </authorList>
    </citation>
    <scope>NUCLEOTIDE SEQUENCE [LARGE SCALE GENOMIC DNA]</scope>
    <source>
        <strain evidence="10 11">PG-01</strain>
    </source>
</reference>
<dbReference type="AlphaFoldDB" id="A0A098LCF6"/>
<dbReference type="eggNOG" id="COG0590">
    <property type="taxonomic scope" value="Bacteria"/>
</dbReference>
<comment type="catalytic activity">
    <reaction evidence="7 8">
        <text>adenosine(34) in tRNA + H2O + H(+) = inosine(34) in tRNA + NH4(+)</text>
        <dbReference type="Rhea" id="RHEA:43168"/>
        <dbReference type="Rhea" id="RHEA-COMP:10373"/>
        <dbReference type="Rhea" id="RHEA-COMP:10374"/>
        <dbReference type="ChEBI" id="CHEBI:15377"/>
        <dbReference type="ChEBI" id="CHEBI:15378"/>
        <dbReference type="ChEBI" id="CHEBI:28938"/>
        <dbReference type="ChEBI" id="CHEBI:74411"/>
        <dbReference type="ChEBI" id="CHEBI:82852"/>
        <dbReference type="EC" id="3.5.4.33"/>
    </reaction>
</comment>
<proteinExistence type="inferred from homology"/>
<feature type="domain" description="CMP/dCMP-type deaminase" evidence="9">
    <location>
        <begin position="6"/>
        <end position="116"/>
    </location>
</feature>
<keyword evidence="5 8" id="KW-0378">Hydrolase</keyword>
<dbReference type="SMR" id="A0A098LCF6"/>
<dbReference type="PROSITE" id="PS51747">
    <property type="entry name" value="CYT_DCMP_DEAMINASES_2"/>
    <property type="match status" value="1"/>
</dbReference>
<evidence type="ECO:0000256" key="4">
    <source>
        <dbReference type="ARBA" id="ARBA00022723"/>
    </source>
</evidence>
<organism evidence="10 11">
    <name type="scientific">Sporocytophaga myxococcoides</name>
    <dbReference type="NCBI Taxonomy" id="153721"/>
    <lineage>
        <taxon>Bacteria</taxon>
        <taxon>Pseudomonadati</taxon>
        <taxon>Bacteroidota</taxon>
        <taxon>Cytophagia</taxon>
        <taxon>Cytophagales</taxon>
        <taxon>Cytophagaceae</taxon>
        <taxon>Sporocytophaga</taxon>
    </lineage>
</organism>
<dbReference type="InterPro" id="IPR016192">
    <property type="entry name" value="APOBEC/CMP_deaminase_Zn-bd"/>
</dbReference>
<gene>
    <name evidence="8" type="primary">tadA</name>
    <name evidence="10" type="ORF">MYP_1888</name>
</gene>
<feature type="binding site" evidence="8">
    <location>
        <position position="57"/>
    </location>
    <ligand>
        <name>Zn(2+)</name>
        <dbReference type="ChEBI" id="CHEBI:29105"/>
        <note>catalytic</note>
    </ligand>
</feature>
<dbReference type="STRING" id="153721.MYP_1888"/>
<dbReference type="PANTHER" id="PTHR11079">
    <property type="entry name" value="CYTOSINE DEAMINASE FAMILY MEMBER"/>
    <property type="match status" value="1"/>
</dbReference>
<evidence type="ECO:0000256" key="5">
    <source>
        <dbReference type="ARBA" id="ARBA00022801"/>
    </source>
</evidence>
<keyword evidence="4 8" id="KW-0479">Metal-binding</keyword>
<evidence type="ECO:0000259" key="9">
    <source>
        <dbReference type="PROSITE" id="PS51747"/>
    </source>
</evidence>
<feature type="binding site" evidence="8">
    <location>
        <position position="87"/>
    </location>
    <ligand>
        <name>Zn(2+)</name>
        <dbReference type="ChEBI" id="CHEBI:29105"/>
        <note>catalytic</note>
    </ligand>
</feature>
<dbReference type="GO" id="GO:0052717">
    <property type="term" value="F:tRNA-specific adenosine-34 deaminase activity"/>
    <property type="evidence" value="ECO:0007669"/>
    <property type="project" value="UniProtKB-UniRule"/>
</dbReference>
<evidence type="ECO:0000256" key="8">
    <source>
        <dbReference type="HAMAP-Rule" id="MF_00972"/>
    </source>
</evidence>
<dbReference type="Proteomes" id="UP000030185">
    <property type="component" value="Unassembled WGS sequence"/>
</dbReference>
<comment type="subunit">
    <text evidence="2 8">Homodimer.</text>
</comment>
<dbReference type="EMBL" id="BBLT01000003">
    <property type="protein sequence ID" value="GAL84660.1"/>
    <property type="molecule type" value="Genomic_DNA"/>
</dbReference>
<dbReference type="RefSeq" id="WP_370568868.1">
    <property type="nucleotide sequence ID" value="NZ_BBLT01000003.1"/>
</dbReference>
<dbReference type="InterPro" id="IPR002125">
    <property type="entry name" value="CMP_dCMP_dom"/>
</dbReference>
<dbReference type="HAMAP" id="MF_00972">
    <property type="entry name" value="tRNA_aden_deaminase"/>
    <property type="match status" value="1"/>
</dbReference>
<dbReference type="InterPro" id="IPR028883">
    <property type="entry name" value="tRNA_aden_deaminase"/>
</dbReference>
<evidence type="ECO:0000256" key="1">
    <source>
        <dbReference type="ARBA" id="ARBA00010669"/>
    </source>
</evidence>